<keyword evidence="6" id="KW-1185">Reference proteome</keyword>
<sequence>MIQVENEQQSFEEWYIQVIRIYHAINQLTESYGLNYEQYLILKKVSQDNAIEVMKLAQILAVSNPAISRKVNVLYGKKLITKERKDESDQRKVFIALSETGQQVTRRLTAQLDELLRAYQQQHHTDLGQLFDETKQLESFLAKEIQKMD</sequence>
<evidence type="ECO:0000256" key="1">
    <source>
        <dbReference type="ARBA" id="ARBA00023015"/>
    </source>
</evidence>
<dbReference type="GO" id="GO:0003677">
    <property type="term" value="F:DNA binding"/>
    <property type="evidence" value="ECO:0007669"/>
    <property type="project" value="UniProtKB-KW"/>
</dbReference>
<dbReference type="GO" id="GO:0006950">
    <property type="term" value="P:response to stress"/>
    <property type="evidence" value="ECO:0007669"/>
    <property type="project" value="TreeGrafter"/>
</dbReference>
<organism evidence="5 6">
    <name type="scientific">Latilactobacillus fuchuensis</name>
    <dbReference type="NCBI Taxonomy" id="164393"/>
    <lineage>
        <taxon>Bacteria</taxon>
        <taxon>Bacillati</taxon>
        <taxon>Bacillota</taxon>
        <taxon>Bacilli</taxon>
        <taxon>Lactobacillales</taxon>
        <taxon>Lactobacillaceae</taxon>
        <taxon>Latilactobacillus</taxon>
    </lineage>
</organism>
<dbReference type="InterPro" id="IPR039422">
    <property type="entry name" value="MarR/SlyA-like"/>
</dbReference>
<dbReference type="SUPFAM" id="SSF46785">
    <property type="entry name" value="Winged helix' DNA-binding domain"/>
    <property type="match status" value="1"/>
</dbReference>
<proteinExistence type="predicted"/>
<dbReference type="PANTHER" id="PTHR33164">
    <property type="entry name" value="TRANSCRIPTIONAL REGULATOR, MARR FAMILY"/>
    <property type="match status" value="1"/>
</dbReference>
<name>A0A2N9DT36_9LACO</name>
<dbReference type="InterPro" id="IPR036388">
    <property type="entry name" value="WH-like_DNA-bd_sf"/>
</dbReference>
<dbReference type="EMBL" id="OGVC01000001">
    <property type="protein sequence ID" value="SPC35911.1"/>
    <property type="molecule type" value="Genomic_DNA"/>
</dbReference>
<dbReference type="SMART" id="SM00347">
    <property type="entry name" value="HTH_MARR"/>
    <property type="match status" value="1"/>
</dbReference>
<evidence type="ECO:0000256" key="3">
    <source>
        <dbReference type="ARBA" id="ARBA00023163"/>
    </source>
</evidence>
<dbReference type="InterPro" id="IPR055166">
    <property type="entry name" value="Transc_reg_Sar_Rot_HTH"/>
</dbReference>
<accession>A0A2N9DT36</accession>
<dbReference type="GO" id="GO:0003700">
    <property type="term" value="F:DNA-binding transcription factor activity"/>
    <property type="evidence" value="ECO:0007669"/>
    <property type="project" value="InterPro"/>
</dbReference>
<keyword evidence="2" id="KW-0238">DNA-binding</keyword>
<dbReference type="Proteomes" id="UP000238739">
    <property type="component" value="Unassembled WGS sequence"/>
</dbReference>
<gene>
    <name evidence="5" type="primary">labV</name>
    <name evidence="5" type="ORF">LFUMFP_10091</name>
</gene>
<keyword evidence="1" id="KW-0805">Transcription regulation</keyword>
<dbReference type="PANTHER" id="PTHR33164:SF99">
    <property type="entry name" value="MARR FAMILY REGULATORY PROTEIN"/>
    <property type="match status" value="1"/>
</dbReference>
<dbReference type="InterPro" id="IPR000835">
    <property type="entry name" value="HTH_MarR-typ"/>
</dbReference>
<dbReference type="Pfam" id="PF22381">
    <property type="entry name" value="Staph_reg_Sar_Rot"/>
    <property type="match status" value="1"/>
</dbReference>
<dbReference type="Gene3D" id="1.10.10.10">
    <property type="entry name" value="Winged helix-like DNA-binding domain superfamily/Winged helix DNA-binding domain"/>
    <property type="match status" value="1"/>
</dbReference>
<reference evidence="5" key="1">
    <citation type="submission" date="2018-01" db="EMBL/GenBank/DDBJ databases">
        <authorList>
            <person name="Chaillou S."/>
        </authorList>
    </citation>
    <scope>NUCLEOTIDE SEQUENCE [LARGE SCALE GENOMIC DNA]</scope>
    <source>
        <strain evidence="5">MFPC41A2801</strain>
    </source>
</reference>
<feature type="domain" description="HTH marR-type" evidence="4">
    <location>
        <begin position="1"/>
        <end position="146"/>
    </location>
</feature>
<dbReference type="AlphaFoldDB" id="A0A2N9DT36"/>
<protein>
    <submittedName>
        <fullName evidence="5">LabV</fullName>
    </submittedName>
</protein>
<dbReference type="InterPro" id="IPR036390">
    <property type="entry name" value="WH_DNA-bd_sf"/>
</dbReference>
<comment type="caution">
    <text evidence="5">The sequence shown here is derived from an EMBL/GenBank/DDBJ whole genome shotgun (WGS) entry which is preliminary data.</text>
</comment>
<evidence type="ECO:0000256" key="2">
    <source>
        <dbReference type="ARBA" id="ARBA00023125"/>
    </source>
</evidence>
<keyword evidence="3" id="KW-0804">Transcription</keyword>
<evidence type="ECO:0000313" key="5">
    <source>
        <dbReference type="EMBL" id="SPC35911.1"/>
    </source>
</evidence>
<dbReference type="RefSeq" id="WP_106482817.1">
    <property type="nucleotide sequence ID" value="NZ_LT984417.1"/>
</dbReference>
<dbReference type="PROSITE" id="PS50995">
    <property type="entry name" value="HTH_MARR_2"/>
    <property type="match status" value="1"/>
</dbReference>
<evidence type="ECO:0000313" key="6">
    <source>
        <dbReference type="Proteomes" id="UP000238739"/>
    </source>
</evidence>
<evidence type="ECO:0000259" key="4">
    <source>
        <dbReference type="PROSITE" id="PS50995"/>
    </source>
</evidence>